<comment type="caution">
    <text evidence="15">The sequence shown here is derived from an EMBL/GenBank/DDBJ whole genome shotgun (WGS) entry which is preliminary data.</text>
</comment>
<dbReference type="PROSITE" id="PS00086">
    <property type="entry name" value="CYTOCHROME_P450"/>
    <property type="match status" value="1"/>
</dbReference>
<name>A0AAW2HLR1_9NEOP</name>
<evidence type="ECO:0000256" key="2">
    <source>
        <dbReference type="ARBA" id="ARBA00004174"/>
    </source>
</evidence>
<protein>
    <recommendedName>
        <fullName evidence="16">Cytochrome P450</fullName>
    </recommendedName>
</protein>
<proteinExistence type="inferred from homology"/>
<dbReference type="CDD" id="cd11056">
    <property type="entry name" value="CYP6-like"/>
    <property type="match status" value="1"/>
</dbReference>
<evidence type="ECO:0000313" key="15">
    <source>
        <dbReference type="EMBL" id="KAL0270759.1"/>
    </source>
</evidence>
<dbReference type="GO" id="GO:0004497">
    <property type="term" value="F:monooxygenase activity"/>
    <property type="evidence" value="ECO:0007669"/>
    <property type="project" value="UniProtKB-KW"/>
</dbReference>
<keyword evidence="5 13" id="KW-0349">Heme</keyword>
<evidence type="ECO:0000256" key="8">
    <source>
        <dbReference type="ARBA" id="ARBA00022848"/>
    </source>
</evidence>
<sequence length="519" mass="59666">MIFGVTATYLLYLFGTQHYGHWKKKGIRYLKPSFPFVGNSADFILKRMSSAESIIKIYNSFPGQSFGGFFMFRHPVLMIRDPEVIRNIMIRDFEHFVNRNILIDPEVDPLFGKNLVSLKGQQWKDMRNTLSPAFTSSKMKSMFTLINKCGTQMTDYVDSVIQQQMDTGHPDSLGSFTDKDMAVLEFKNFFRRFANDVIATSAFGVQVDSLKDPDNEFYRMGGKVVNLTGLVWLKFILCFTFPTLMKVFRVSVFGKDEHTFYTRMVHDTIASREKEGTVRPDLIHLLMQIRKGKLAGEKSEEKHVTDDEITAQSVVFFLAGYESVSVSLSFTAYELAMNPQIQTALQEEIDRVVEEEGGITYDGIMHKMKYLDMVISESLRKWPPSILGNRVVSKDYVIARTEKNPEVLLKAGEDVWIPIIAIHRDPENFPDPEKFDPERFSEKNRDGIRPFTYMPFGNGPRNCIGLRFAQMELKACVVHLLRKYTFRVVGKTQIPLRLSRTNQSLTAENGFWLGLQLRN</sequence>
<evidence type="ECO:0000256" key="12">
    <source>
        <dbReference type="ARBA" id="ARBA00023136"/>
    </source>
</evidence>
<dbReference type="FunFam" id="1.10.630.10:FF:000042">
    <property type="entry name" value="Cytochrome P450"/>
    <property type="match status" value="1"/>
</dbReference>
<accession>A0AAW2HLR1</accession>
<evidence type="ECO:0000256" key="5">
    <source>
        <dbReference type="ARBA" id="ARBA00022617"/>
    </source>
</evidence>
<dbReference type="PANTHER" id="PTHR24292:SF54">
    <property type="entry name" value="CYP9F3-RELATED"/>
    <property type="match status" value="1"/>
</dbReference>
<evidence type="ECO:0000256" key="3">
    <source>
        <dbReference type="ARBA" id="ARBA00004406"/>
    </source>
</evidence>
<dbReference type="GO" id="GO:0005506">
    <property type="term" value="F:iron ion binding"/>
    <property type="evidence" value="ECO:0007669"/>
    <property type="project" value="InterPro"/>
</dbReference>
<evidence type="ECO:0000256" key="11">
    <source>
        <dbReference type="ARBA" id="ARBA00023033"/>
    </source>
</evidence>
<keyword evidence="12" id="KW-0472">Membrane</keyword>
<dbReference type="EMBL" id="JARGDH010000004">
    <property type="protein sequence ID" value="KAL0270759.1"/>
    <property type="molecule type" value="Genomic_DNA"/>
</dbReference>
<evidence type="ECO:0000256" key="9">
    <source>
        <dbReference type="ARBA" id="ARBA00023002"/>
    </source>
</evidence>
<dbReference type="InterPro" id="IPR050476">
    <property type="entry name" value="Insect_CytP450_Detox"/>
</dbReference>
<keyword evidence="6 13" id="KW-0479">Metal-binding</keyword>
<evidence type="ECO:0000256" key="7">
    <source>
        <dbReference type="ARBA" id="ARBA00022824"/>
    </source>
</evidence>
<dbReference type="InterPro" id="IPR036396">
    <property type="entry name" value="Cyt_P450_sf"/>
</dbReference>
<dbReference type="GO" id="GO:0005789">
    <property type="term" value="C:endoplasmic reticulum membrane"/>
    <property type="evidence" value="ECO:0007669"/>
    <property type="project" value="UniProtKB-SubCell"/>
</dbReference>
<comment type="subcellular location">
    <subcellularLocation>
        <location evidence="3">Endoplasmic reticulum membrane</location>
        <topology evidence="3">Peripheral membrane protein</topology>
    </subcellularLocation>
    <subcellularLocation>
        <location evidence="2">Microsome membrane</location>
        <topology evidence="2">Peripheral membrane protein</topology>
    </subcellularLocation>
</comment>
<dbReference type="Gene3D" id="1.10.630.10">
    <property type="entry name" value="Cytochrome P450"/>
    <property type="match status" value="1"/>
</dbReference>
<dbReference type="PRINTS" id="PR00463">
    <property type="entry name" value="EP450I"/>
</dbReference>
<reference evidence="15" key="1">
    <citation type="journal article" date="2024" name="Gigascience">
        <title>Chromosome-level genome of the poultry shaft louse Menopon gallinae provides insight into the host-switching and adaptive evolution of parasitic lice.</title>
        <authorList>
            <person name="Xu Y."/>
            <person name="Ma L."/>
            <person name="Liu S."/>
            <person name="Liang Y."/>
            <person name="Liu Q."/>
            <person name="He Z."/>
            <person name="Tian L."/>
            <person name="Duan Y."/>
            <person name="Cai W."/>
            <person name="Li H."/>
            <person name="Song F."/>
        </authorList>
    </citation>
    <scope>NUCLEOTIDE SEQUENCE</scope>
    <source>
        <strain evidence="15">Cailab_2023a</strain>
    </source>
</reference>
<organism evidence="15">
    <name type="scientific">Menopon gallinae</name>
    <name type="common">poultry shaft louse</name>
    <dbReference type="NCBI Taxonomy" id="328185"/>
    <lineage>
        <taxon>Eukaryota</taxon>
        <taxon>Metazoa</taxon>
        <taxon>Ecdysozoa</taxon>
        <taxon>Arthropoda</taxon>
        <taxon>Hexapoda</taxon>
        <taxon>Insecta</taxon>
        <taxon>Pterygota</taxon>
        <taxon>Neoptera</taxon>
        <taxon>Paraneoptera</taxon>
        <taxon>Psocodea</taxon>
        <taxon>Troctomorpha</taxon>
        <taxon>Phthiraptera</taxon>
        <taxon>Amblycera</taxon>
        <taxon>Menoponidae</taxon>
        <taxon>Menopon</taxon>
    </lineage>
</organism>
<gene>
    <name evidence="15" type="ORF">PYX00_008058</name>
</gene>
<keyword evidence="9 14" id="KW-0560">Oxidoreductase</keyword>
<feature type="binding site" description="axial binding residue" evidence="13">
    <location>
        <position position="463"/>
    </location>
    <ligand>
        <name>heme</name>
        <dbReference type="ChEBI" id="CHEBI:30413"/>
    </ligand>
    <ligandPart>
        <name>Fe</name>
        <dbReference type="ChEBI" id="CHEBI:18248"/>
    </ligandPart>
</feature>
<evidence type="ECO:0008006" key="16">
    <source>
        <dbReference type="Google" id="ProtNLM"/>
    </source>
</evidence>
<dbReference type="InterPro" id="IPR001128">
    <property type="entry name" value="Cyt_P450"/>
</dbReference>
<evidence type="ECO:0000256" key="1">
    <source>
        <dbReference type="ARBA" id="ARBA00001971"/>
    </source>
</evidence>
<comment type="similarity">
    <text evidence="4 14">Belongs to the cytochrome P450 family.</text>
</comment>
<keyword evidence="10 13" id="KW-0408">Iron</keyword>
<dbReference type="PRINTS" id="PR00385">
    <property type="entry name" value="P450"/>
</dbReference>
<keyword evidence="7" id="KW-0256">Endoplasmic reticulum</keyword>
<evidence type="ECO:0000256" key="13">
    <source>
        <dbReference type="PIRSR" id="PIRSR602401-1"/>
    </source>
</evidence>
<dbReference type="Pfam" id="PF00067">
    <property type="entry name" value="p450"/>
    <property type="match status" value="1"/>
</dbReference>
<evidence type="ECO:0000256" key="6">
    <source>
        <dbReference type="ARBA" id="ARBA00022723"/>
    </source>
</evidence>
<dbReference type="AlphaFoldDB" id="A0AAW2HLR1"/>
<comment type="cofactor">
    <cofactor evidence="1 13">
        <name>heme</name>
        <dbReference type="ChEBI" id="CHEBI:30413"/>
    </cofactor>
</comment>
<evidence type="ECO:0000256" key="14">
    <source>
        <dbReference type="RuleBase" id="RU000461"/>
    </source>
</evidence>
<evidence type="ECO:0000256" key="4">
    <source>
        <dbReference type="ARBA" id="ARBA00010617"/>
    </source>
</evidence>
<dbReference type="PANTHER" id="PTHR24292">
    <property type="entry name" value="CYTOCHROME P450"/>
    <property type="match status" value="1"/>
</dbReference>
<keyword evidence="11 14" id="KW-0503">Monooxygenase</keyword>
<evidence type="ECO:0000256" key="10">
    <source>
        <dbReference type="ARBA" id="ARBA00023004"/>
    </source>
</evidence>
<dbReference type="InterPro" id="IPR002401">
    <property type="entry name" value="Cyt_P450_E_grp-I"/>
</dbReference>
<dbReference type="GO" id="GO:0016705">
    <property type="term" value="F:oxidoreductase activity, acting on paired donors, with incorporation or reduction of molecular oxygen"/>
    <property type="evidence" value="ECO:0007669"/>
    <property type="project" value="InterPro"/>
</dbReference>
<dbReference type="SUPFAM" id="SSF48264">
    <property type="entry name" value="Cytochrome P450"/>
    <property type="match status" value="1"/>
</dbReference>
<dbReference type="InterPro" id="IPR017972">
    <property type="entry name" value="Cyt_P450_CS"/>
</dbReference>
<keyword evidence="8" id="KW-0492">Microsome</keyword>
<dbReference type="GO" id="GO:0020037">
    <property type="term" value="F:heme binding"/>
    <property type="evidence" value="ECO:0007669"/>
    <property type="project" value="InterPro"/>
</dbReference>